<accession>A0A1K1SYI7</accession>
<evidence type="ECO:0000313" key="4">
    <source>
        <dbReference type="Proteomes" id="UP001326715"/>
    </source>
</evidence>
<dbReference type="Proteomes" id="UP000183788">
    <property type="component" value="Unassembled WGS sequence"/>
</dbReference>
<dbReference type="InterPro" id="IPR029470">
    <property type="entry name" value="PDDEXK_4"/>
</dbReference>
<evidence type="ECO:0000313" key="2">
    <source>
        <dbReference type="EMBL" id="WQG90441.1"/>
    </source>
</evidence>
<dbReference type="OrthoDB" id="6346224at2"/>
<evidence type="ECO:0000313" key="3">
    <source>
        <dbReference type="Proteomes" id="UP000183788"/>
    </source>
</evidence>
<dbReference type="Proteomes" id="UP001326715">
    <property type="component" value="Chromosome"/>
</dbReference>
<protein>
    <submittedName>
        <fullName evidence="2">PD-(D/E)XK nuclease family protein</fullName>
    </submittedName>
    <submittedName>
        <fullName evidence="1">PD-(D/E)XK nuclease superfamily protein</fullName>
    </submittedName>
</protein>
<dbReference type="EMBL" id="FPIZ01000040">
    <property type="protein sequence ID" value="SFW89394.1"/>
    <property type="molecule type" value="Genomic_DNA"/>
</dbReference>
<dbReference type="Pfam" id="PF14281">
    <property type="entry name" value="PDDEXK_4"/>
    <property type="match status" value="1"/>
</dbReference>
<evidence type="ECO:0000313" key="1">
    <source>
        <dbReference type="EMBL" id="SFW89394.1"/>
    </source>
</evidence>
<sequence length="386" mass="45601">MLNSIPVFLSAIKARQDFIREYESIYAKKLALGFNTLDFVLWNENKVSEILAYFLDPNGRHAQGDVYLQLFINRFNLRFTYSDFTKVSVQCEETTGSNRRVDIVLSYDQRSEMLGIENKIYPWTADQKDQVKDYVEYLKTFCKTDNYQLVYLAPKSKILTDYSAGPELQRLQEQGRLVMITYERDIIPLLDEFVSRTHNERVRYFLEDLKRKLTEKYMGSENLDEQAMLAKFINESEENFRNAFVVARSIDTLLAQLEIELTDQMASIGTEFQIPFDSQHHHFELPNLKNCYVKYSFELGGVIYGIVKKPDFFVAHREKILRPDLATHFGVKFKSSEWWPLYFQQYSQINSREDLWLDIRNQYFSNFMKEFIKKVMALPVDLVQGL</sequence>
<dbReference type="EMBL" id="CP140154">
    <property type="protein sequence ID" value="WQG90441.1"/>
    <property type="molecule type" value="Genomic_DNA"/>
</dbReference>
<dbReference type="STRING" id="1004.SAMN05661012_06425"/>
<dbReference type="AlphaFoldDB" id="A0A1K1SYI7"/>
<reference evidence="2 4" key="2">
    <citation type="submission" date="2023-11" db="EMBL/GenBank/DDBJ databases">
        <title>MicrobeMod: A computational toolkit for identifying prokaryotic methylation and restriction-modification with nanopore sequencing.</title>
        <authorList>
            <person name="Crits-Christoph A."/>
            <person name="Kang S.C."/>
            <person name="Lee H."/>
            <person name="Ostrov N."/>
        </authorList>
    </citation>
    <scope>NUCLEOTIDE SEQUENCE [LARGE SCALE GENOMIC DNA]</scope>
    <source>
        <strain evidence="2 4">ATCC 23090</strain>
    </source>
</reference>
<proteinExistence type="predicted"/>
<name>A0A1K1SYI7_9BACT</name>
<organism evidence="1 3">
    <name type="scientific">Chitinophaga sancti</name>
    <dbReference type="NCBI Taxonomy" id="1004"/>
    <lineage>
        <taxon>Bacteria</taxon>
        <taxon>Pseudomonadati</taxon>
        <taxon>Bacteroidota</taxon>
        <taxon>Chitinophagia</taxon>
        <taxon>Chitinophagales</taxon>
        <taxon>Chitinophagaceae</taxon>
        <taxon>Chitinophaga</taxon>
    </lineage>
</organism>
<dbReference type="RefSeq" id="WP_072366294.1">
    <property type="nucleotide sequence ID" value="NZ_CP139972.1"/>
</dbReference>
<keyword evidence="4" id="KW-1185">Reference proteome</keyword>
<reference evidence="1 3" key="1">
    <citation type="submission" date="2016-11" db="EMBL/GenBank/DDBJ databases">
        <authorList>
            <person name="Jaros S."/>
            <person name="Januszkiewicz K."/>
            <person name="Wedrychowicz H."/>
        </authorList>
    </citation>
    <scope>NUCLEOTIDE SEQUENCE [LARGE SCALE GENOMIC DNA]</scope>
    <source>
        <strain evidence="1 3">DSM 784</strain>
    </source>
</reference>
<gene>
    <name evidence="1" type="ORF">SAMN05661012_06425</name>
    <name evidence="2" type="ORF">SR876_02960</name>
</gene>